<dbReference type="Proteomes" id="UP000006729">
    <property type="component" value="Chromosome 6"/>
</dbReference>
<organism evidence="1 2">
    <name type="scientific">Populus trichocarpa</name>
    <name type="common">Western balsam poplar</name>
    <name type="synonym">Populus balsamifera subsp. trichocarpa</name>
    <dbReference type="NCBI Taxonomy" id="3694"/>
    <lineage>
        <taxon>Eukaryota</taxon>
        <taxon>Viridiplantae</taxon>
        <taxon>Streptophyta</taxon>
        <taxon>Embryophyta</taxon>
        <taxon>Tracheophyta</taxon>
        <taxon>Spermatophyta</taxon>
        <taxon>Magnoliopsida</taxon>
        <taxon>eudicotyledons</taxon>
        <taxon>Gunneridae</taxon>
        <taxon>Pentapetalae</taxon>
        <taxon>rosids</taxon>
        <taxon>fabids</taxon>
        <taxon>Malpighiales</taxon>
        <taxon>Salicaceae</taxon>
        <taxon>Saliceae</taxon>
        <taxon>Populus</taxon>
    </lineage>
</organism>
<name>A0A2K2A3L6_POPTR</name>
<gene>
    <name evidence="1" type="ORF">POPTR_006G168700</name>
</gene>
<accession>A0A2K2A3L6</accession>
<evidence type="ECO:0000313" key="2">
    <source>
        <dbReference type="Proteomes" id="UP000006729"/>
    </source>
</evidence>
<dbReference type="InParanoid" id="A0A2K2A3L6"/>
<reference evidence="1 2" key="1">
    <citation type="journal article" date="2006" name="Science">
        <title>The genome of black cottonwood, Populus trichocarpa (Torr. &amp; Gray).</title>
        <authorList>
            <person name="Tuskan G.A."/>
            <person name="Difazio S."/>
            <person name="Jansson S."/>
            <person name="Bohlmann J."/>
            <person name="Grigoriev I."/>
            <person name="Hellsten U."/>
            <person name="Putnam N."/>
            <person name="Ralph S."/>
            <person name="Rombauts S."/>
            <person name="Salamov A."/>
            <person name="Schein J."/>
            <person name="Sterck L."/>
            <person name="Aerts A."/>
            <person name="Bhalerao R.R."/>
            <person name="Bhalerao R.P."/>
            <person name="Blaudez D."/>
            <person name="Boerjan W."/>
            <person name="Brun A."/>
            <person name="Brunner A."/>
            <person name="Busov V."/>
            <person name="Campbell M."/>
            <person name="Carlson J."/>
            <person name="Chalot M."/>
            <person name="Chapman J."/>
            <person name="Chen G.L."/>
            <person name="Cooper D."/>
            <person name="Coutinho P.M."/>
            <person name="Couturier J."/>
            <person name="Covert S."/>
            <person name="Cronk Q."/>
            <person name="Cunningham R."/>
            <person name="Davis J."/>
            <person name="Degroeve S."/>
            <person name="Dejardin A."/>
            <person name="Depamphilis C."/>
            <person name="Detter J."/>
            <person name="Dirks B."/>
            <person name="Dubchak I."/>
            <person name="Duplessis S."/>
            <person name="Ehlting J."/>
            <person name="Ellis B."/>
            <person name="Gendler K."/>
            <person name="Goodstein D."/>
            <person name="Gribskov M."/>
            <person name="Grimwood J."/>
            <person name="Groover A."/>
            <person name="Gunter L."/>
            <person name="Hamberger B."/>
            <person name="Heinze B."/>
            <person name="Helariutta Y."/>
            <person name="Henrissat B."/>
            <person name="Holligan D."/>
            <person name="Holt R."/>
            <person name="Huang W."/>
            <person name="Islam-Faridi N."/>
            <person name="Jones S."/>
            <person name="Jones-Rhoades M."/>
            <person name="Jorgensen R."/>
            <person name="Joshi C."/>
            <person name="Kangasjarvi J."/>
            <person name="Karlsson J."/>
            <person name="Kelleher C."/>
            <person name="Kirkpatrick R."/>
            <person name="Kirst M."/>
            <person name="Kohler A."/>
            <person name="Kalluri U."/>
            <person name="Larimer F."/>
            <person name="Leebens-Mack J."/>
            <person name="Leple J.C."/>
            <person name="Locascio P."/>
            <person name="Lou Y."/>
            <person name="Lucas S."/>
            <person name="Martin F."/>
            <person name="Montanini B."/>
            <person name="Napoli C."/>
            <person name="Nelson D.R."/>
            <person name="Nelson C."/>
            <person name="Nieminen K."/>
            <person name="Nilsson O."/>
            <person name="Pereda V."/>
            <person name="Peter G."/>
            <person name="Philippe R."/>
            <person name="Pilate G."/>
            <person name="Poliakov A."/>
            <person name="Razumovskaya J."/>
            <person name="Richardson P."/>
            <person name="Rinaldi C."/>
            <person name="Ritland K."/>
            <person name="Rouze P."/>
            <person name="Ryaboy D."/>
            <person name="Schmutz J."/>
            <person name="Schrader J."/>
            <person name="Segerman B."/>
            <person name="Shin H."/>
            <person name="Siddiqui A."/>
            <person name="Sterky F."/>
            <person name="Terry A."/>
            <person name="Tsai C.J."/>
            <person name="Uberbacher E."/>
            <person name="Unneberg P."/>
            <person name="Vahala J."/>
            <person name="Wall K."/>
            <person name="Wessler S."/>
            <person name="Yang G."/>
            <person name="Yin T."/>
            <person name="Douglas C."/>
            <person name="Marra M."/>
            <person name="Sandberg G."/>
            <person name="Van de Peer Y."/>
            <person name="Rokhsar D."/>
        </authorList>
    </citation>
    <scope>NUCLEOTIDE SEQUENCE [LARGE SCALE GENOMIC DNA]</scope>
    <source>
        <strain evidence="2">cv. Nisqually</strain>
    </source>
</reference>
<proteinExistence type="predicted"/>
<dbReference type="EMBL" id="CM009295">
    <property type="protein sequence ID" value="PNT32123.1"/>
    <property type="molecule type" value="Genomic_DNA"/>
</dbReference>
<protein>
    <submittedName>
        <fullName evidence="1">Uncharacterized protein</fullName>
    </submittedName>
</protein>
<sequence length="95" mass="10889">MVRFGYLAYPKPISAQNAFLLLDSRVLTGTTIMIPYVLIDQANYQQSHLHAIILLQNSFTCLLYLVENAFQVTRLNQFCLLDPDSTLKPMMIFFA</sequence>
<keyword evidence="2" id="KW-1185">Reference proteome</keyword>
<dbReference type="AlphaFoldDB" id="A0A2K2A3L6"/>
<evidence type="ECO:0000313" key="1">
    <source>
        <dbReference type="EMBL" id="PNT32123.1"/>
    </source>
</evidence>